<organism evidence="3 4">
    <name type="scientific">Vanilla planifolia</name>
    <name type="common">Vanilla</name>
    <dbReference type="NCBI Taxonomy" id="51239"/>
    <lineage>
        <taxon>Eukaryota</taxon>
        <taxon>Viridiplantae</taxon>
        <taxon>Streptophyta</taxon>
        <taxon>Embryophyta</taxon>
        <taxon>Tracheophyta</taxon>
        <taxon>Spermatophyta</taxon>
        <taxon>Magnoliopsida</taxon>
        <taxon>Liliopsida</taxon>
        <taxon>Asparagales</taxon>
        <taxon>Orchidaceae</taxon>
        <taxon>Vanilloideae</taxon>
        <taxon>Vanilleae</taxon>
        <taxon>Vanilla</taxon>
    </lineage>
</organism>
<dbReference type="Pfam" id="PF01535">
    <property type="entry name" value="PPR"/>
    <property type="match status" value="2"/>
</dbReference>
<dbReference type="InterPro" id="IPR002885">
    <property type="entry name" value="PPR_rpt"/>
</dbReference>
<comment type="caution">
    <text evidence="3">The sequence shown here is derived from an EMBL/GenBank/DDBJ whole genome shotgun (WGS) entry which is preliminary data.</text>
</comment>
<gene>
    <name evidence="3" type="ORF">HPP92_014611</name>
</gene>
<dbReference type="Pfam" id="PF13041">
    <property type="entry name" value="PPR_2"/>
    <property type="match status" value="2"/>
</dbReference>
<keyword evidence="1" id="KW-0677">Repeat</keyword>
<dbReference type="PROSITE" id="PS51375">
    <property type="entry name" value="PPR"/>
    <property type="match status" value="4"/>
</dbReference>
<dbReference type="FunFam" id="1.25.40.10:FF:001788">
    <property type="entry name" value="Pentatricopeptide repeat-containing protein At4g25270, chloroplastic"/>
    <property type="match status" value="1"/>
</dbReference>
<feature type="repeat" description="PPR" evidence="2">
    <location>
        <begin position="241"/>
        <end position="271"/>
    </location>
</feature>
<feature type="repeat" description="PPR" evidence="2">
    <location>
        <begin position="8"/>
        <end position="42"/>
    </location>
</feature>
<dbReference type="Pfam" id="PF20431">
    <property type="entry name" value="E_motif"/>
    <property type="match status" value="1"/>
</dbReference>
<dbReference type="OrthoDB" id="1882394at2759"/>
<feature type="repeat" description="PPR" evidence="2">
    <location>
        <begin position="109"/>
        <end position="143"/>
    </location>
</feature>
<dbReference type="FunFam" id="1.25.40.10:FF:000344">
    <property type="entry name" value="Pentatricopeptide repeat-containing protein"/>
    <property type="match status" value="1"/>
</dbReference>
<dbReference type="PANTHER" id="PTHR47926">
    <property type="entry name" value="PENTATRICOPEPTIDE REPEAT-CONTAINING PROTEIN"/>
    <property type="match status" value="1"/>
</dbReference>
<protein>
    <recommendedName>
        <fullName evidence="5">Pentatricopeptide repeat-containing protein</fullName>
    </recommendedName>
</protein>
<name>A0A835UWE0_VANPL</name>
<dbReference type="InterPro" id="IPR046848">
    <property type="entry name" value="E_motif"/>
</dbReference>
<dbReference type="EMBL" id="JADCNM010000007">
    <property type="protein sequence ID" value="KAG0474925.1"/>
    <property type="molecule type" value="Genomic_DNA"/>
</dbReference>
<dbReference type="InterPro" id="IPR011990">
    <property type="entry name" value="TPR-like_helical_dom_sf"/>
</dbReference>
<evidence type="ECO:0000256" key="1">
    <source>
        <dbReference type="ARBA" id="ARBA00022737"/>
    </source>
</evidence>
<dbReference type="AlphaFoldDB" id="A0A835UWE0"/>
<dbReference type="GO" id="GO:0003723">
    <property type="term" value="F:RNA binding"/>
    <property type="evidence" value="ECO:0007669"/>
    <property type="project" value="InterPro"/>
</dbReference>
<dbReference type="PANTHER" id="PTHR47926:SF515">
    <property type="entry name" value="UMP-CMP KINASE"/>
    <property type="match status" value="1"/>
</dbReference>
<evidence type="ECO:0000313" key="3">
    <source>
        <dbReference type="EMBL" id="KAG0474925.1"/>
    </source>
</evidence>
<evidence type="ECO:0000313" key="4">
    <source>
        <dbReference type="Proteomes" id="UP000639772"/>
    </source>
</evidence>
<sequence length="377" mass="41726">MPLSHRSGAFPWNALISGYSELGQHEDALALYFQMEEDGIEPDCFTFPRVLKACGAIGSLPHGKAVHRHLIRCGFAVDPFALNGLIDMYAKCGDIAGARRLFDSIPKRDAVSWNAMLNGYIRHGLFPEAMDICRRMLVACHEPDAVTISSILAGCASARCDLGLHIHGWVLRRGLESAISVANSLITMYSERNQLHSARHIFNSMPEKDLVSWNAILAASRRDHRVVDLFRKMERSGIAPDAITFVSFLSACANLGLVEVGCKVFDEMEDKYGLKPGMEHYGCMVNLLGRAGLIEEAQNLVSTKMPFDGGPTVWGALLYACSVHGNVCIGETAAARLFELEPDNIHNFDLLRKIYRDAGRLEDVERVGKLMKERGLY</sequence>
<proteinExistence type="predicted"/>
<evidence type="ECO:0008006" key="5">
    <source>
        <dbReference type="Google" id="ProtNLM"/>
    </source>
</evidence>
<dbReference type="InterPro" id="IPR046960">
    <property type="entry name" value="PPR_At4g14850-like_plant"/>
</dbReference>
<dbReference type="Pfam" id="PF13812">
    <property type="entry name" value="PPR_3"/>
    <property type="match status" value="1"/>
</dbReference>
<dbReference type="Proteomes" id="UP000639772">
    <property type="component" value="Chromosome 7"/>
</dbReference>
<reference evidence="3 4" key="1">
    <citation type="journal article" date="2020" name="Nat. Food">
        <title>A phased Vanilla planifolia genome enables genetic improvement of flavour and production.</title>
        <authorList>
            <person name="Hasing T."/>
            <person name="Tang H."/>
            <person name="Brym M."/>
            <person name="Khazi F."/>
            <person name="Huang T."/>
            <person name="Chambers A.H."/>
        </authorList>
    </citation>
    <scope>NUCLEOTIDE SEQUENCE [LARGE SCALE GENOMIC DNA]</scope>
    <source>
        <tissue evidence="3">Leaf</tissue>
    </source>
</reference>
<dbReference type="NCBIfam" id="TIGR00756">
    <property type="entry name" value="PPR"/>
    <property type="match status" value="3"/>
</dbReference>
<dbReference type="GO" id="GO:0009451">
    <property type="term" value="P:RNA modification"/>
    <property type="evidence" value="ECO:0007669"/>
    <property type="project" value="InterPro"/>
</dbReference>
<evidence type="ECO:0000256" key="2">
    <source>
        <dbReference type="PROSITE-ProRule" id="PRU00708"/>
    </source>
</evidence>
<dbReference type="Gene3D" id="1.25.40.10">
    <property type="entry name" value="Tetratricopeptide repeat domain"/>
    <property type="match status" value="3"/>
</dbReference>
<accession>A0A835UWE0</accession>
<feature type="repeat" description="PPR" evidence="2">
    <location>
        <begin position="78"/>
        <end position="108"/>
    </location>
</feature>